<evidence type="ECO:0000313" key="2">
    <source>
        <dbReference type="EMBL" id="MFB9906360.1"/>
    </source>
</evidence>
<keyword evidence="3" id="KW-1185">Reference proteome</keyword>
<dbReference type="PROSITE" id="PS51257">
    <property type="entry name" value="PROKAR_LIPOPROTEIN"/>
    <property type="match status" value="1"/>
</dbReference>
<proteinExistence type="predicted"/>
<organism evidence="2 3">
    <name type="scientific">Allokutzneria oryzae</name>
    <dbReference type="NCBI Taxonomy" id="1378989"/>
    <lineage>
        <taxon>Bacteria</taxon>
        <taxon>Bacillati</taxon>
        <taxon>Actinomycetota</taxon>
        <taxon>Actinomycetes</taxon>
        <taxon>Pseudonocardiales</taxon>
        <taxon>Pseudonocardiaceae</taxon>
        <taxon>Allokutzneria</taxon>
    </lineage>
</organism>
<gene>
    <name evidence="2" type="ORF">ACFFQA_20700</name>
</gene>
<sequence length="173" mass="18293">MIRIRSAAASAALACAAVLAPAVTGLGAQAFAACPEVGQTSYAATDIAKAWLPTNLTSDYLVGPGAIGIDRKAKSRAKAALAGITPDEAKSVFGRTKRSLTVAVGVSYSRSQHWAYSAEVPAGQTRRLQHFKEARSFTVKKTTIVAPCKVKTLWTKQIVAPVMNDSFRWGLVS</sequence>
<protein>
    <submittedName>
        <fullName evidence="2">Uncharacterized protein</fullName>
    </submittedName>
</protein>
<evidence type="ECO:0000313" key="3">
    <source>
        <dbReference type="Proteomes" id="UP001589693"/>
    </source>
</evidence>
<dbReference type="EMBL" id="JBHLZU010000018">
    <property type="protein sequence ID" value="MFB9906360.1"/>
    <property type="molecule type" value="Genomic_DNA"/>
</dbReference>
<reference evidence="2 3" key="1">
    <citation type="submission" date="2024-09" db="EMBL/GenBank/DDBJ databases">
        <authorList>
            <person name="Sun Q."/>
            <person name="Mori K."/>
        </authorList>
    </citation>
    <scope>NUCLEOTIDE SEQUENCE [LARGE SCALE GENOMIC DNA]</scope>
    <source>
        <strain evidence="2 3">TBRC 7907</strain>
    </source>
</reference>
<accession>A0ABV6A106</accession>
<dbReference type="RefSeq" id="WP_377854542.1">
    <property type="nucleotide sequence ID" value="NZ_JBHLZU010000018.1"/>
</dbReference>
<comment type="caution">
    <text evidence="2">The sequence shown here is derived from an EMBL/GenBank/DDBJ whole genome shotgun (WGS) entry which is preliminary data.</text>
</comment>
<name>A0ABV6A106_9PSEU</name>
<evidence type="ECO:0000256" key="1">
    <source>
        <dbReference type="SAM" id="SignalP"/>
    </source>
</evidence>
<keyword evidence="1" id="KW-0732">Signal</keyword>
<feature type="chain" id="PRO_5046240571" evidence="1">
    <location>
        <begin position="33"/>
        <end position="173"/>
    </location>
</feature>
<dbReference type="Proteomes" id="UP001589693">
    <property type="component" value="Unassembled WGS sequence"/>
</dbReference>
<feature type="signal peptide" evidence="1">
    <location>
        <begin position="1"/>
        <end position="32"/>
    </location>
</feature>